<proteinExistence type="predicted"/>
<evidence type="ECO:0000313" key="2">
    <source>
        <dbReference type="EMBL" id="KAF9322079.1"/>
    </source>
</evidence>
<comment type="caution">
    <text evidence="2">The sequence shown here is derived from an EMBL/GenBank/DDBJ whole genome shotgun (WGS) entry which is preliminary data.</text>
</comment>
<dbReference type="EMBL" id="JAAAUY010001587">
    <property type="protein sequence ID" value="KAF9322079.1"/>
    <property type="molecule type" value="Genomic_DNA"/>
</dbReference>
<dbReference type="AlphaFoldDB" id="A0A9P5SCQ1"/>
<keyword evidence="1" id="KW-0732">Signal</keyword>
<feature type="signal peptide" evidence="1">
    <location>
        <begin position="1"/>
        <end position="21"/>
    </location>
</feature>
<name>A0A9P5SCQ1_9FUNG</name>
<keyword evidence="3" id="KW-1185">Reference proteome</keyword>
<evidence type="ECO:0000313" key="3">
    <source>
        <dbReference type="Proteomes" id="UP000696485"/>
    </source>
</evidence>
<evidence type="ECO:0000256" key="1">
    <source>
        <dbReference type="SAM" id="SignalP"/>
    </source>
</evidence>
<sequence>MSKASTMHVSITSITLLKASALSIISAQDKQVMFSICTCFNPKFDALCCMYAKGFMMNDGNVHDTPDTKDSINKFESCCTCSGGQYKCKYSYHDPKNWPPMDMYSCKA</sequence>
<gene>
    <name evidence="2" type="ORF">BG006_002481</name>
</gene>
<feature type="chain" id="PRO_5040176363" evidence="1">
    <location>
        <begin position="22"/>
        <end position="108"/>
    </location>
</feature>
<organism evidence="2 3">
    <name type="scientific">Podila minutissima</name>
    <dbReference type="NCBI Taxonomy" id="64525"/>
    <lineage>
        <taxon>Eukaryota</taxon>
        <taxon>Fungi</taxon>
        <taxon>Fungi incertae sedis</taxon>
        <taxon>Mucoromycota</taxon>
        <taxon>Mortierellomycotina</taxon>
        <taxon>Mortierellomycetes</taxon>
        <taxon>Mortierellales</taxon>
        <taxon>Mortierellaceae</taxon>
        <taxon>Podila</taxon>
    </lineage>
</organism>
<reference evidence="2" key="1">
    <citation type="journal article" date="2020" name="Fungal Divers.">
        <title>Resolving the Mortierellaceae phylogeny through synthesis of multi-gene phylogenetics and phylogenomics.</title>
        <authorList>
            <person name="Vandepol N."/>
            <person name="Liber J."/>
            <person name="Desiro A."/>
            <person name="Na H."/>
            <person name="Kennedy M."/>
            <person name="Barry K."/>
            <person name="Grigoriev I.V."/>
            <person name="Miller A.N."/>
            <person name="O'Donnell K."/>
            <person name="Stajich J.E."/>
            <person name="Bonito G."/>
        </authorList>
    </citation>
    <scope>NUCLEOTIDE SEQUENCE</scope>
    <source>
        <strain evidence="2">NVP1</strain>
    </source>
</reference>
<protein>
    <submittedName>
        <fullName evidence="2">Uncharacterized protein</fullName>
    </submittedName>
</protein>
<dbReference type="Proteomes" id="UP000696485">
    <property type="component" value="Unassembled WGS sequence"/>
</dbReference>
<accession>A0A9P5SCQ1</accession>